<dbReference type="AlphaFoldDB" id="A0A1C3PGA8"/>
<dbReference type="EMBL" id="FLUV01002492">
    <property type="protein sequence ID" value="SBW28820.1"/>
    <property type="molecule type" value="Genomic_DNA"/>
</dbReference>
<dbReference type="InterPro" id="IPR050366">
    <property type="entry name" value="BP-dependent_transpt_permease"/>
</dbReference>
<evidence type="ECO:0000256" key="4">
    <source>
        <dbReference type="ARBA" id="ARBA00022692"/>
    </source>
</evidence>
<accession>A0A1C3PGA8</accession>
<dbReference type="PANTHER" id="PTHR43386">
    <property type="entry name" value="OLIGOPEPTIDE TRANSPORT SYSTEM PERMEASE PROTEIN APPC"/>
    <property type="match status" value="1"/>
</dbReference>
<feature type="domain" description="ABC transmembrane type-1" evidence="9">
    <location>
        <begin position="107"/>
        <end position="296"/>
    </location>
</feature>
<evidence type="ECO:0000256" key="2">
    <source>
        <dbReference type="ARBA" id="ARBA00022448"/>
    </source>
</evidence>
<gene>
    <name evidence="10" type="ORF">FDG2_6043</name>
</gene>
<evidence type="ECO:0000256" key="6">
    <source>
        <dbReference type="ARBA" id="ARBA00023136"/>
    </source>
</evidence>
<keyword evidence="6 7" id="KW-0472">Membrane</keyword>
<evidence type="ECO:0000256" key="5">
    <source>
        <dbReference type="ARBA" id="ARBA00022989"/>
    </source>
</evidence>
<evidence type="ECO:0000259" key="9">
    <source>
        <dbReference type="PROSITE" id="PS50928"/>
    </source>
</evidence>
<dbReference type="PROSITE" id="PS50928">
    <property type="entry name" value="ABC_TM1"/>
    <property type="match status" value="1"/>
</dbReference>
<feature type="region of interest" description="Disordered" evidence="8">
    <location>
        <begin position="1"/>
        <end position="44"/>
    </location>
</feature>
<evidence type="ECO:0000313" key="11">
    <source>
        <dbReference type="Proteomes" id="UP000199013"/>
    </source>
</evidence>
<evidence type="ECO:0000256" key="1">
    <source>
        <dbReference type="ARBA" id="ARBA00004651"/>
    </source>
</evidence>
<dbReference type="Pfam" id="PF00528">
    <property type="entry name" value="BPD_transp_1"/>
    <property type="match status" value="1"/>
</dbReference>
<keyword evidence="4 7" id="KW-0812">Transmembrane</keyword>
<comment type="subcellular location">
    <subcellularLocation>
        <location evidence="1 7">Cell membrane</location>
        <topology evidence="1 7">Multi-pass membrane protein</topology>
    </subcellularLocation>
</comment>
<feature type="transmembrane region" description="Helical" evidence="7">
    <location>
        <begin position="146"/>
        <end position="165"/>
    </location>
</feature>
<dbReference type="CDD" id="cd06261">
    <property type="entry name" value="TM_PBP2"/>
    <property type="match status" value="1"/>
</dbReference>
<name>A0A1C3PGA8_9ACTN</name>
<evidence type="ECO:0000256" key="7">
    <source>
        <dbReference type="RuleBase" id="RU363032"/>
    </source>
</evidence>
<proteinExistence type="inferred from homology"/>
<dbReference type="Gene3D" id="1.10.3720.10">
    <property type="entry name" value="MetI-like"/>
    <property type="match status" value="1"/>
</dbReference>
<reference evidence="11" key="1">
    <citation type="submission" date="2016-02" db="EMBL/GenBank/DDBJ databases">
        <authorList>
            <person name="Wibberg D."/>
        </authorList>
    </citation>
    <scope>NUCLEOTIDE SEQUENCE [LARGE SCALE GENOMIC DNA]</scope>
</reference>
<dbReference type="InterPro" id="IPR000515">
    <property type="entry name" value="MetI-like"/>
</dbReference>
<sequence>MTLPFDGGGPRPPAAGGLGGDPAPVSPPSSAAPPPAPGRGGRRGRAGLIVPGAAAGLVVLFALLGPLVVPGSPTAQVGMPFLAPSAAHPLGTDMIGRDVLARLAHGGLPVVALAAGSTALTTLVGFGVGALSGLSGGQMAELVVRVVDVVAVVPALLLLLVLATGFPGSNLAVLVAVALISAPFSIRVIRAATAQVAGTGFVEVSRARGEPRRRILRHDIAPNIVRPALAEIGLRFSAAVHLTATAGFLGLGGAAPAPNWGRMVDENSPGVALTVWPFLAPVLALLILSISVNVLADGLTALLADRR</sequence>
<dbReference type="GO" id="GO:0005886">
    <property type="term" value="C:plasma membrane"/>
    <property type="evidence" value="ECO:0007669"/>
    <property type="project" value="UniProtKB-SubCell"/>
</dbReference>
<comment type="similarity">
    <text evidence="7">Belongs to the binding-protein-dependent transport system permease family.</text>
</comment>
<feature type="compositionally biased region" description="Pro residues" evidence="8">
    <location>
        <begin position="24"/>
        <end position="37"/>
    </location>
</feature>
<evidence type="ECO:0000313" key="10">
    <source>
        <dbReference type="EMBL" id="SBW28820.1"/>
    </source>
</evidence>
<keyword evidence="3" id="KW-1003">Cell membrane</keyword>
<dbReference type="SUPFAM" id="SSF161098">
    <property type="entry name" value="MetI-like"/>
    <property type="match status" value="1"/>
</dbReference>
<dbReference type="InterPro" id="IPR035906">
    <property type="entry name" value="MetI-like_sf"/>
</dbReference>
<dbReference type="PANTHER" id="PTHR43386:SF25">
    <property type="entry name" value="PEPTIDE ABC TRANSPORTER PERMEASE PROTEIN"/>
    <property type="match status" value="1"/>
</dbReference>
<feature type="transmembrane region" description="Helical" evidence="7">
    <location>
        <begin position="171"/>
        <end position="189"/>
    </location>
</feature>
<organism evidence="10 11">
    <name type="scientific">Candidatus Protofrankia californiensis</name>
    <dbReference type="NCBI Taxonomy" id="1839754"/>
    <lineage>
        <taxon>Bacteria</taxon>
        <taxon>Bacillati</taxon>
        <taxon>Actinomycetota</taxon>
        <taxon>Actinomycetes</taxon>
        <taxon>Frankiales</taxon>
        <taxon>Frankiaceae</taxon>
        <taxon>Protofrankia</taxon>
    </lineage>
</organism>
<feature type="transmembrane region" description="Helical" evidence="7">
    <location>
        <begin position="275"/>
        <end position="304"/>
    </location>
</feature>
<feature type="transmembrane region" description="Helical" evidence="7">
    <location>
        <begin position="236"/>
        <end position="255"/>
    </location>
</feature>
<evidence type="ECO:0000256" key="8">
    <source>
        <dbReference type="SAM" id="MobiDB-lite"/>
    </source>
</evidence>
<feature type="transmembrane region" description="Helical" evidence="7">
    <location>
        <begin position="48"/>
        <end position="69"/>
    </location>
</feature>
<dbReference type="Proteomes" id="UP000199013">
    <property type="component" value="Unassembled WGS sequence"/>
</dbReference>
<keyword evidence="5 7" id="KW-1133">Transmembrane helix</keyword>
<keyword evidence="2 7" id="KW-0813">Transport</keyword>
<feature type="transmembrane region" description="Helical" evidence="7">
    <location>
        <begin position="110"/>
        <end position="134"/>
    </location>
</feature>
<keyword evidence="11" id="KW-1185">Reference proteome</keyword>
<dbReference type="GO" id="GO:0055085">
    <property type="term" value="P:transmembrane transport"/>
    <property type="evidence" value="ECO:0007669"/>
    <property type="project" value="InterPro"/>
</dbReference>
<evidence type="ECO:0000256" key="3">
    <source>
        <dbReference type="ARBA" id="ARBA00022475"/>
    </source>
</evidence>
<protein>
    <submittedName>
        <fullName evidence="10">Transport system integral membrane protein</fullName>
    </submittedName>
</protein>